<dbReference type="Gene3D" id="1.20.1270.180">
    <property type="match status" value="1"/>
</dbReference>
<evidence type="ECO:0000256" key="1">
    <source>
        <dbReference type="SAM" id="SignalP"/>
    </source>
</evidence>
<dbReference type="EMBL" id="JAEKJA010000021">
    <property type="protein sequence ID" value="MBJ3777913.1"/>
    <property type="molecule type" value="Genomic_DNA"/>
</dbReference>
<comment type="caution">
    <text evidence="3">The sequence shown here is derived from an EMBL/GenBank/DDBJ whole genome shotgun (WGS) entry which is preliminary data.</text>
</comment>
<sequence>MSDGTMHHLLRAAAVALCVGFATAAAAEGCGDDATQADLNECAAKAYEAADDARDAKYQAILARLASDSDAAALLRAAEEAWVAYRDAECTFATSAVSGGSIYPLVWAECLTGLTKARTETLDAYLSCEEGDTACPVPPQ</sequence>
<evidence type="ECO:0000259" key="2">
    <source>
        <dbReference type="Pfam" id="PF07007"/>
    </source>
</evidence>
<dbReference type="AlphaFoldDB" id="A0A934MHQ1"/>
<reference evidence="3" key="1">
    <citation type="submission" date="2020-12" db="EMBL/GenBank/DDBJ databases">
        <title>Bacterial taxonomy.</title>
        <authorList>
            <person name="Pan X."/>
        </authorList>
    </citation>
    <scope>NUCLEOTIDE SEQUENCE</scope>
    <source>
        <strain evidence="3">B2012</strain>
    </source>
</reference>
<evidence type="ECO:0000313" key="4">
    <source>
        <dbReference type="Proteomes" id="UP000609531"/>
    </source>
</evidence>
<proteinExistence type="predicted"/>
<dbReference type="Proteomes" id="UP000609531">
    <property type="component" value="Unassembled WGS sequence"/>
</dbReference>
<dbReference type="Pfam" id="PF07007">
    <property type="entry name" value="LprI"/>
    <property type="match status" value="1"/>
</dbReference>
<feature type="domain" description="Lysozyme inhibitor LprI-like N-terminal" evidence="2">
    <location>
        <begin position="32"/>
        <end position="122"/>
    </location>
</feature>
<dbReference type="RefSeq" id="WP_198883816.1">
    <property type="nucleotide sequence ID" value="NZ_JAEKJA010000021.1"/>
</dbReference>
<gene>
    <name evidence="3" type="ORF">JCR33_19580</name>
</gene>
<organism evidence="3 4">
    <name type="scientific">Acuticoccus mangrovi</name>
    <dbReference type="NCBI Taxonomy" id="2796142"/>
    <lineage>
        <taxon>Bacteria</taxon>
        <taxon>Pseudomonadati</taxon>
        <taxon>Pseudomonadota</taxon>
        <taxon>Alphaproteobacteria</taxon>
        <taxon>Hyphomicrobiales</taxon>
        <taxon>Amorphaceae</taxon>
        <taxon>Acuticoccus</taxon>
    </lineage>
</organism>
<name>A0A934MHQ1_9HYPH</name>
<evidence type="ECO:0000313" key="3">
    <source>
        <dbReference type="EMBL" id="MBJ3777913.1"/>
    </source>
</evidence>
<accession>A0A934MHQ1</accession>
<feature type="signal peptide" evidence="1">
    <location>
        <begin position="1"/>
        <end position="27"/>
    </location>
</feature>
<feature type="chain" id="PRO_5037462728" evidence="1">
    <location>
        <begin position="28"/>
        <end position="140"/>
    </location>
</feature>
<dbReference type="InterPro" id="IPR009739">
    <property type="entry name" value="LprI-like_N"/>
</dbReference>
<keyword evidence="1" id="KW-0732">Signal</keyword>
<protein>
    <submittedName>
        <fullName evidence="3">DUF1311 domain-containing protein</fullName>
    </submittedName>
</protein>
<keyword evidence="4" id="KW-1185">Reference proteome</keyword>